<reference evidence="4 5" key="1">
    <citation type="submission" date="2019-10" db="EMBL/GenBank/DDBJ databases">
        <title>Genomic analysis of Raineyella sp. CBA3103.</title>
        <authorList>
            <person name="Roh S.W."/>
        </authorList>
    </citation>
    <scope>NUCLEOTIDE SEQUENCE [LARGE SCALE GENOMIC DNA]</scope>
    <source>
        <strain evidence="4 5">CBA3103</strain>
    </source>
</reference>
<feature type="domain" description="DUF1707" evidence="3">
    <location>
        <begin position="21"/>
        <end position="65"/>
    </location>
</feature>
<evidence type="ECO:0000313" key="4">
    <source>
        <dbReference type="EMBL" id="QGF22719.1"/>
    </source>
</evidence>
<keyword evidence="2" id="KW-1133">Transmembrane helix</keyword>
<sequence>MSSNLPVPRRYRTESGAPVPDQEREDLAARVNDAYTDGRLDDEAYHATLDRVFAARTLGELVPVIEAVGPVPSYQTPAIVGSTGTTKPGELAEIKGPGRAGLVVLGVGAAAVVLLILLLLVLL</sequence>
<keyword evidence="2" id="KW-0472">Membrane</keyword>
<keyword evidence="5" id="KW-1185">Reference proteome</keyword>
<evidence type="ECO:0000259" key="3">
    <source>
        <dbReference type="Pfam" id="PF08044"/>
    </source>
</evidence>
<accession>A0A5Q2F7B5</accession>
<keyword evidence="2" id="KW-0812">Transmembrane</keyword>
<evidence type="ECO:0000313" key="5">
    <source>
        <dbReference type="Proteomes" id="UP000386847"/>
    </source>
</evidence>
<dbReference type="AlphaFoldDB" id="A0A5Q2F7B5"/>
<dbReference type="KEGG" id="rain:Rai3103_02380"/>
<feature type="transmembrane region" description="Helical" evidence="2">
    <location>
        <begin position="100"/>
        <end position="122"/>
    </location>
</feature>
<evidence type="ECO:0000256" key="1">
    <source>
        <dbReference type="SAM" id="MobiDB-lite"/>
    </source>
</evidence>
<feature type="region of interest" description="Disordered" evidence="1">
    <location>
        <begin position="1"/>
        <end position="26"/>
    </location>
</feature>
<dbReference type="RefSeq" id="WP_153571247.1">
    <property type="nucleotide sequence ID" value="NZ_CP045725.1"/>
</dbReference>
<evidence type="ECO:0000256" key="2">
    <source>
        <dbReference type="SAM" id="Phobius"/>
    </source>
</evidence>
<name>A0A5Q2F7B5_9ACTN</name>
<protein>
    <submittedName>
        <fullName evidence="4">DUF1707 domain-containing protein</fullName>
    </submittedName>
</protein>
<dbReference type="InterPro" id="IPR012551">
    <property type="entry name" value="DUF1707_SHOCT-like"/>
</dbReference>
<gene>
    <name evidence="4" type="ORF">Rai3103_02380</name>
</gene>
<dbReference type="Pfam" id="PF08044">
    <property type="entry name" value="DUF1707"/>
    <property type="match status" value="1"/>
</dbReference>
<dbReference type="Proteomes" id="UP000386847">
    <property type="component" value="Chromosome"/>
</dbReference>
<proteinExistence type="predicted"/>
<dbReference type="EMBL" id="CP045725">
    <property type="protein sequence ID" value="QGF22719.1"/>
    <property type="molecule type" value="Genomic_DNA"/>
</dbReference>
<organism evidence="4 5">
    <name type="scientific">Raineyella fluvialis</name>
    <dbReference type="NCBI Taxonomy" id="2662261"/>
    <lineage>
        <taxon>Bacteria</taxon>
        <taxon>Bacillati</taxon>
        <taxon>Actinomycetota</taxon>
        <taxon>Actinomycetes</taxon>
        <taxon>Propionibacteriales</taxon>
        <taxon>Propionibacteriaceae</taxon>
        <taxon>Raineyella</taxon>
    </lineage>
</organism>